<keyword evidence="4" id="KW-0418">Kinase</keyword>
<proteinExistence type="predicted"/>
<dbReference type="SUPFAM" id="SSF52540">
    <property type="entry name" value="P-loop containing nucleoside triphosphate hydrolases"/>
    <property type="match status" value="1"/>
</dbReference>
<dbReference type="Pfam" id="PF01712">
    <property type="entry name" value="dNK"/>
    <property type="match status" value="1"/>
</dbReference>
<dbReference type="GO" id="GO:0005524">
    <property type="term" value="F:ATP binding"/>
    <property type="evidence" value="ECO:0007669"/>
    <property type="project" value="UniProtKB-KW"/>
</dbReference>
<evidence type="ECO:0000259" key="3">
    <source>
        <dbReference type="Pfam" id="PF01712"/>
    </source>
</evidence>
<reference evidence="4 5" key="1">
    <citation type="submission" date="2019-06" db="EMBL/GenBank/DDBJ databases">
        <title>Genomic Encyclopedia of Type Strains, Phase IV (KMG-V): Genome sequencing to study the core and pangenomes of soil and plant-associated prokaryotes.</title>
        <authorList>
            <person name="Whitman W."/>
        </authorList>
    </citation>
    <scope>NUCLEOTIDE SEQUENCE [LARGE SCALE GENOMIC DNA]</scope>
    <source>
        <strain evidence="4 5">BR 10355</strain>
    </source>
</reference>
<feature type="active site" description="Proton acceptor" evidence="1">
    <location>
        <position position="80"/>
    </location>
</feature>
<evidence type="ECO:0000256" key="2">
    <source>
        <dbReference type="PIRSR" id="PIRSR000705-3"/>
    </source>
</evidence>
<dbReference type="OrthoDB" id="9776634at2"/>
<dbReference type="RefSeq" id="WP_146993155.1">
    <property type="nucleotide sequence ID" value="NZ_VITY01000028.1"/>
</dbReference>
<keyword evidence="4" id="KW-0808">Transferase</keyword>
<dbReference type="InterPro" id="IPR031314">
    <property type="entry name" value="DNK_dom"/>
</dbReference>
<feature type="binding site" evidence="2">
    <location>
        <begin position="138"/>
        <end position="142"/>
    </location>
    <ligand>
        <name>ATP</name>
        <dbReference type="ChEBI" id="CHEBI:30616"/>
    </ligand>
</feature>
<dbReference type="PANTHER" id="PTHR10513:SF35">
    <property type="entry name" value="DEOXYADENOSINE KINASE"/>
    <property type="match status" value="1"/>
</dbReference>
<dbReference type="EMBL" id="VITY01000028">
    <property type="protein sequence ID" value="TWB86772.1"/>
    <property type="molecule type" value="Genomic_DNA"/>
</dbReference>
<dbReference type="GO" id="GO:0019136">
    <property type="term" value="F:deoxynucleoside kinase activity"/>
    <property type="evidence" value="ECO:0007669"/>
    <property type="project" value="InterPro"/>
</dbReference>
<dbReference type="Gene3D" id="3.40.50.300">
    <property type="entry name" value="P-loop containing nucleotide triphosphate hydrolases"/>
    <property type="match status" value="1"/>
</dbReference>
<keyword evidence="5" id="KW-1185">Reference proteome</keyword>
<keyword evidence="2" id="KW-0547">Nucleotide-binding</keyword>
<evidence type="ECO:0000313" key="5">
    <source>
        <dbReference type="Proteomes" id="UP000321304"/>
    </source>
</evidence>
<protein>
    <submittedName>
        <fullName evidence="4">Deoxyadenosine/deoxycytidine kinase</fullName>
    </submittedName>
</protein>
<comment type="caution">
    <text evidence="4">The sequence shown here is derived from an EMBL/GenBank/DDBJ whole genome shotgun (WGS) entry which is preliminary data.</text>
</comment>
<accession>A0A560KUA9</accession>
<gene>
    <name evidence="4" type="ORF">FBZ93_12812</name>
</gene>
<evidence type="ECO:0000256" key="1">
    <source>
        <dbReference type="PIRSR" id="PIRSR000705-1"/>
    </source>
</evidence>
<dbReference type="InterPro" id="IPR002624">
    <property type="entry name" value="DCK/DGK"/>
</dbReference>
<organism evidence="4 5">
    <name type="scientific">Bradyrhizobium macuxiense</name>
    <dbReference type="NCBI Taxonomy" id="1755647"/>
    <lineage>
        <taxon>Bacteria</taxon>
        <taxon>Pseudomonadati</taxon>
        <taxon>Pseudomonadota</taxon>
        <taxon>Alphaproteobacteria</taxon>
        <taxon>Hyphomicrobiales</taxon>
        <taxon>Nitrobacteraceae</taxon>
        <taxon>Bradyrhizobium</taxon>
    </lineage>
</organism>
<evidence type="ECO:0000313" key="4">
    <source>
        <dbReference type="EMBL" id="TWB86772.1"/>
    </source>
</evidence>
<dbReference type="InterPro" id="IPR027417">
    <property type="entry name" value="P-loop_NTPase"/>
</dbReference>
<keyword evidence="2" id="KW-0067">ATP-binding</keyword>
<feature type="binding site" evidence="2">
    <location>
        <begin position="9"/>
        <end position="17"/>
    </location>
    <ligand>
        <name>ATP</name>
        <dbReference type="ChEBI" id="CHEBI:30616"/>
    </ligand>
</feature>
<sequence>MTHYVQFCGNIGAGKSTLARLFAGHAGFDYVPEPVLDLTFVDDFYLDMPRWSFHHQMEFLLLNAQQERLIASSSRGVCQDRSLAECVFVFAAQCRSHGWISDREWRLLTMAYKLMESAIRRPDLRVLVSAPIPTLMTRIVSRGRPHEANMSVSWLTALDQSYASWISAGSVATLTIDAERFDFANNRKDQAEVISLIENALERS</sequence>
<dbReference type="GO" id="GO:0005737">
    <property type="term" value="C:cytoplasm"/>
    <property type="evidence" value="ECO:0007669"/>
    <property type="project" value="TreeGrafter"/>
</dbReference>
<dbReference type="PIRSF" id="PIRSF000705">
    <property type="entry name" value="DNK"/>
    <property type="match status" value="1"/>
</dbReference>
<dbReference type="Proteomes" id="UP000321304">
    <property type="component" value="Unassembled WGS sequence"/>
</dbReference>
<dbReference type="AlphaFoldDB" id="A0A560KUA9"/>
<name>A0A560KUA9_9BRAD</name>
<dbReference type="InterPro" id="IPR050566">
    <property type="entry name" value="Deoxyribonucleoside_kinase"/>
</dbReference>
<dbReference type="PANTHER" id="PTHR10513">
    <property type="entry name" value="DEOXYNUCLEOSIDE KINASE"/>
    <property type="match status" value="1"/>
</dbReference>
<feature type="domain" description="Deoxynucleoside kinase" evidence="3">
    <location>
        <begin position="9"/>
        <end position="200"/>
    </location>
</feature>